<proteinExistence type="predicted"/>
<accession>A0A395IC22</accession>
<dbReference type="RefSeq" id="XP_025554868.1">
    <property type="nucleotide sequence ID" value="XM_025690325.1"/>
</dbReference>
<evidence type="ECO:0000313" key="1">
    <source>
        <dbReference type="EMBL" id="RAL15714.1"/>
    </source>
</evidence>
<gene>
    <name evidence="1" type="ORF">BO97DRAFT_173615</name>
</gene>
<protein>
    <submittedName>
        <fullName evidence="1">Uncharacterized protein</fullName>
    </submittedName>
</protein>
<reference evidence="1 2" key="1">
    <citation type="submission" date="2018-02" db="EMBL/GenBank/DDBJ databases">
        <title>The genomes of Aspergillus section Nigri reveals drivers in fungal speciation.</title>
        <authorList>
            <consortium name="DOE Joint Genome Institute"/>
            <person name="Vesth T.C."/>
            <person name="Nybo J."/>
            <person name="Theobald S."/>
            <person name="Brandl J."/>
            <person name="Frisvad J.C."/>
            <person name="Nielsen K.F."/>
            <person name="Lyhne E.K."/>
            <person name="Kogle M.E."/>
            <person name="Kuo A."/>
            <person name="Riley R."/>
            <person name="Clum A."/>
            <person name="Nolan M."/>
            <person name="Lipzen A."/>
            <person name="Salamov A."/>
            <person name="Henrissat B."/>
            <person name="Wiebenga A."/>
            <person name="De vries R.P."/>
            <person name="Grigoriev I.V."/>
            <person name="Mortensen U.H."/>
            <person name="Andersen M.R."/>
            <person name="Baker S.E."/>
        </authorList>
    </citation>
    <scope>NUCLEOTIDE SEQUENCE [LARGE SCALE GENOMIC DNA]</scope>
    <source>
        <strain evidence="1 2">CBS 101889</strain>
    </source>
</reference>
<dbReference type="AlphaFoldDB" id="A0A395IC22"/>
<dbReference type="EMBL" id="KZ824270">
    <property type="protein sequence ID" value="RAL15714.1"/>
    <property type="molecule type" value="Genomic_DNA"/>
</dbReference>
<keyword evidence="2" id="KW-1185">Reference proteome</keyword>
<name>A0A395IC22_ASPHC</name>
<organism evidence="1 2">
    <name type="scientific">Aspergillus homomorphus (strain CBS 101889)</name>
    <dbReference type="NCBI Taxonomy" id="1450537"/>
    <lineage>
        <taxon>Eukaryota</taxon>
        <taxon>Fungi</taxon>
        <taxon>Dikarya</taxon>
        <taxon>Ascomycota</taxon>
        <taxon>Pezizomycotina</taxon>
        <taxon>Eurotiomycetes</taxon>
        <taxon>Eurotiomycetidae</taxon>
        <taxon>Eurotiales</taxon>
        <taxon>Aspergillaceae</taxon>
        <taxon>Aspergillus</taxon>
        <taxon>Aspergillus subgen. Circumdati</taxon>
    </lineage>
</organism>
<dbReference type="Proteomes" id="UP000248961">
    <property type="component" value="Unassembled WGS sequence"/>
</dbReference>
<dbReference type="VEuPathDB" id="FungiDB:BO97DRAFT_173615"/>
<evidence type="ECO:0000313" key="2">
    <source>
        <dbReference type="Proteomes" id="UP000248961"/>
    </source>
</evidence>
<sequence>MANGMRLLSYRQLSYPWLGIECSKTRRSLKGGSLEGSRQRGLTGFMASHLLPSCLRVLNYPWPPFPMCAIRQIGHASPFRGVLCSSLPSAVANPVFPLARNTHGGWEVPGGSGCINLGSDPDVALFLVPIRPSQRKLFHSLEPVKWWRAQTLGPRC</sequence>
<dbReference type="GeneID" id="37194614"/>